<keyword evidence="2" id="KW-0560">Oxidoreductase</keyword>
<dbReference type="CDD" id="cd04735">
    <property type="entry name" value="OYE_like_4_FMN"/>
    <property type="match status" value="1"/>
</dbReference>
<dbReference type="InterPro" id="IPR001155">
    <property type="entry name" value="OxRdtase_FMN_N"/>
</dbReference>
<dbReference type="PANTHER" id="PTHR43656">
    <property type="entry name" value="BINDING OXIDOREDUCTASE, PUTATIVE (AFU_ORTHOLOGUE AFUA_2G08260)-RELATED"/>
    <property type="match status" value="1"/>
</dbReference>
<gene>
    <name evidence="4" type="ORF">ELS83_00935</name>
</gene>
<dbReference type="EMBL" id="RZNH01000001">
    <property type="protein sequence ID" value="NOU58362.1"/>
    <property type="molecule type" value="Genomic_DNA"/>
</dbReference>
<keyword evidence="1" id="KW-0285">Flavoprotein</keyword>
<dbReference type="Proteomes" id="UP000732105">
    <property type="component" value="Unassembled WGS sequence"/>
</dbReference>
<evidence type="ECO:0000313" key="5">
    <source>
        <dbReference type="Proteomes" id="UP000732105"/>
    </source>
</evidence>
<dbReference type="Gene3D" id="3.20.20.70">
    <property type="entry name" value="Aldolase class I"/>
    <property type="match status" value="1"/>
</dbReference>
<sequence>MFQEFKLNKEVTLRNRFVVAPMTTWGSNDDLTVSDIEADYYAARAKGVGMFITGCTFFQANGQGFDNQFYAGTDEFIPSLKKMADAIKAGGAKAVLQIFHGGRMADPSKGELVSASAIKPNHNFFGDTIEEMPTPRELTTKEVWEFIDGFYHATVRAIKAGFEGIEIHGANTYLIQQFFSPHANRRTDEFGGDVYKRMKLVLELIKVANKARDEYADDRFIIGYRFSPEELENPGISMDDTLKLVDRLSDERIDYLHISSHHYANSSIRDKSDDRKIGKRLLQTIAGRKPLIGVGGINTKEDAEDALNNIGYDLLAIGKAIVTDPNWVEKVQNNEEPELGIDLDYYQDIIIPERFAKTVGQFEGWFKVKQSN</sequence>
<keyword evidence="5" id="KW-1185">Reference proteome</keyword>
<dbReference type="Pfam" id="PF00724">
    <property type="entry name" value="Oxidored_FMN"/>
    <property type="match status" value="1"/>
</dbReference>
<reference evidence="4 5" key="1">
    <citation type="submission" date="2018-12" db="EMBL/GenBank/DDBJ databases">
        <title>Marinifilum JC070 sp. nov., a marine bacterium isolated from Yongle Blue Hole in the South China Sea.</title>
        <authorList>
            <person name="Fu T."/>
        </authorList>
    </citation>
    <scope>NUCLEOTIDE SEQUENCE [LARGE SCALE GENOMIC DNA]</scope>
    <source>
        <strain evidence="4 5">JC070</strain>
    </source>
</reference>
<dbReference type="RefSeq" id="WP_171593619.1">
    <property type="nucleotide sequence ID" value="NZ_RZNH01000001.1"/>
</dbReference>
<organism evidence="4 5">
    <name type="scientific">Marinifilum caeruleilacunae</name>
    <dbReference type="NCBI Taxonomy" id="2499076"/>
    <lineage>
        <taxon>Bacteria</taxon>
        <taxon>Pseudomonadati</taxon>
        <taxon>Bacteroidota</taxon>
        <taxon>Bacteroidia</taxon>
        <taxon>Marinilabiliales</taxon>
        <taxon>Marinifilaceae</taxon>
    </lineage>
</organism>
<dbReference type="SUPFAM" id="SSF51395">
    <property type="entry name" value="FMN-linked oxidoreductases"/>
    <property type="match status" value="1"/>
</dbReference>
<evidence type="ECO:0000256" key="2">
    <source>
        <dbReference type="ARBA" id="ARBA00023002"/>
    </source>
</evidence>
<accession>A0ABX1WQJ0</accession>
<feature type="domain" description="NADH:flavin oxidoreductase/NADH oxidase N-terminal" evidence="3">
    <location>
        <begin position="2"/>
        <end position="335"/>
    </location>
</feature>
<dbReference type="InterPro" id="IPR051799">
    <property type="entry name" value="NADH_flavin_oxidoreductase"/>
</dbReference>
<name>A0ABX1WQJ0_9BACT</name>
<dbReference type="PANTHER" id="PTHR43656:SF2">
    <property type="entry name" value="BINDING OXIDOREDUCTASE, PUTATIVE (AFU_ORTHOLOGUE AFUA_2G08260)-RELATED"/>
    <property type="match status" value="1"/>
</dbReference>
<comment type="caution">
    <text evidence="4">The sequence shown here is derived from an EMBL/GenBank/DDBJ whole genome shotgun (WGS) entry which is preliminary data.</text>
</comment>
<dbReference type="InterPro" id="IPR013785">
    <property type="entry name" value="Aldolase_TIM"/>
</dbReference>
<protein>
    <submittedName>
        <fullName evidence="4">NADH-dependent flavin oxidoreductase</fullName>
    </submittedName>
</protein>
<evidence type="ECO:0000256" key="1">
    <source>
        <dbReference type="ARBA" id="ARBA00022630"/>
    </source>
</evidence>
<evidence type="ECO:0000259" key="3">
    <source>
        <dbReference type="Pfam" id="PF00724"/>
    </source>
</evidence>
<evidence type="ECO:0000313" key="4">
    <source>
        <dbReference type="EMBL" id="NOU58362.1"/>
    </source>
</evidence>
<proteinExistence type="predicted"/>